<dbReference type="Proteomes" id="UP000410492">
    <property type="component" value="Unassembled WGS sequence"/>
</dbReference>
<evidence type="ECO:0000313" key="3">
    <source>
        <dbReference type="Proteomes" id="UP000410492"/>
    </source>
</evidence>
<gene>
    <name evidence="2" type="ORF">CALMAC_LOCUS18396</name>
</gene>
<keyword evidence="1" id="KW-1133">Transmembrane helix</keyword>
<dbReference type="OrthoDB" id="8196641at2759"/>
<reference evidence="2 3" key="1">
    <citation type="submission" date="2019-01" db="EMBL/GenBank/DDBJ databases">
        <authorList>
            <person name="Sayadi A."/>
        </authorList>
    </citation>
    <scope>NUCLEOTIDE SEQUENCE [LARGE SCALE GENOMIC DNA]</scope>
</reference>
<keyword evidence="3" id="KW-1185">Reference proteome</keyword>
<proteinExistence type="predicted"/>
<keyword evidence="1" id="KW-0812">Transmembrane</keyword>
<accession>A0A653DKU9</accession>
<keyword evidence="1" id="KW-0472">Membrane</keyword>
<evidence type="ECO:0000256" key="1">
    <source>
        <dbReference type="SAM" id="Phobius"/>
    </source>
</evidence>
<dbReference type="AlphaFoldDB" id="A0A653DKU9"/>
<name>A0A653DKU9_CALMS</name>
<feature type="non-terminal residue" evidence="2">
    <location>
        <position position="60"/>
    </location>
</feature>
<dbReference type="EMBL" id="CAACVG010012778">
    <property type="protein sequence ID" value="VEN60825.1"/>
    <property type="molecule type" value="Genomic_DNA"/>
</dbReference>
<sequence length="60" mass="7015">MFFEIQMIIESVIKNPTWWKRRTSMERCLTLTSAVTILIGVSLVIALTTVLYNRNRQISK</sequence>
<organism evidence="2 3">
    <name type="scientific">Callosobruchus maculatus</name>
    <name type="common">Southern cowpea weevil</name>
    <name type="synonym">Pulse bruchid</name>
    <dbReference type="NCBI Taxonomy" id="64391"/>
    <lineage>
        <taxon>Eukaryota</taxon>
        <taxon>Metazoa</taxon>
        <taxon>Ecdysozoa</taxon>
        <taxon>Arthropoda</taxon>
        <taxon>Hexapoda</taxon>
        <taxon>Insecta</taxon>
        <taxon>Pterygota</taxon>
        <taxon>Neoptera</taxon>
        <taxon>Endopterygota</taxon>
        <taxon>Coleoptera</taxon>
        <taxon>Polyphaga</taxon>
        <taxon>Cucujiformia</taxon>
        <taxon>Chrysomeloidea</taxon>
        <taxon>Chrysomelidae</taxon>
        <taxon>Bruchinae</taxon>
        <taxon>Bruchini</taxon>
        <taxon>Callosobruchus</taxon>
    </lineage>
</organism>
<evidence type="ECO:0000313" key="2">
    <source>
        <dbReference type="EMBL" id="VEN60825.1"/>
    </source>
</evidence>
<protein>
    <submittedName>
        <fullName evidence="2">Uncharacterized protein</fullName>
    </submittedName>
</protein>
<feature type="transmembrane region" description="Helical" evidence="1">
    <location>
        <begin position="29"/>
        <end position="52"/>
    </location>
</feature>